<dbReference type="OrthoDB" id="1043604at2"/>
<evidence type="ECO:0000313" key="3">
    <source>
        <dbReference type="Proteomes" id="UP000232883"/>
    </source>
</evidence>
<protein>
    <recommendedName>
        <fullName evidence="4">DUF4348 domain-containing protein</fullName>
    </recommendedName>
</protein>
<feature type="signal peptide" evidence="1">
    <location>
        <begin position="1"/>
        <end position="25"/>
    </location>
</feature>
<dbReference type="RefSeq" id="WP_100989602.1">
    <property type="nucleotide sequence ID" value="NZ_CP025096.1"/>
</dbReference>
<proteinExistence type="predicted"/>
<gene>
    <name evidence="2" type="ORF">CWM47_17895</name>
</gene>
<dbReference type="AlphaFoldDB" id="A0A2K8Z108"/>
<accession>A0A2K8Z108</accession>
<keyword evidence="1" id="KW-0732">Signal</keyword>
<evidence type="ECO:0000313" key="2">
    <source>
        <dbReference type="EMBL" id="AUD03535.1"/>
    </source>
</evidence>
<organism evidence="2 3">
    <name type="scientific">Spirosoma pollinicola</name>
    <dbReference type="NCBI Taxonomy" id="2057025"/>
    <lineage>
        <taxon>Bacteria</taxon>
        <taxon>Pseudomonadati</taxon>
        <taxon>Bacteroidota</taxon>
        <taxon>Cytophagia</taxon>
        <taxon>Cytophagales</taxon>
        <taxon>Cytophagaceae</taxon>
        <taxon>Spirosoma</taxon>
    </lineage>
</organism>
<name>A0A2K8Z108_9BACT</name>
<feature type="chain" id="PRO_5014823744" description="DUF4348 domain-containing protein" evidence="1">
    <location>
        <begin position="26"/>
        <end position="158"/>
    </location>
</feature>
<keyword evidence="3" id="KW-1185">Reference proteome</keyword>
<evidence type="ECO:0000256" key="1">
    <source>
        <dbReference type="SAM" id="SignalP"/>
    </source>
</evidence>
<dbReference type="EMBL" id="CP025096">
    <property type="protein sequence ID" value="AUD03535.1"/>
    <property type="molecule type" value="Genomic_DNA"/>
</dbReference>
<reference evidence="2 3" key="1">
    <citation type="submission" date="2017-11" db="EMBL/GenBank/DDBJ databases">
        <title>Taxonomic description and genome sequences of Spirosoma HA7 sp. nov., isolated from pollen microhabitat of Corylus avellana.</title>
        <authorList>
            <person name="Ambika Manirajan B."/>
            <person name="Suarez C."/>
            <person name="Ratering S."/>
            <person name="Geissler-Plaum R."/>
            <person name="Cardinale M."/>
            <person name="Sylvia S."/>
        </authorList>
    </citation>
    <scope>NUCLEOTIDE SEQUENCE [LARGE SCALE GENOMIC DNA]</scope>
    <source>
        <strain evidence="2 3">HA7</strain>
    </source>
</reference>
<sequence length="158" mass="18850">MIRINTQFFLRILLCLFLASCGARNEKKEWNSKQPQNEIENFDTFYRRFYADSLFQANRVIFPLEGYNQNLHELGEDGPKEDTIPKVYYTQRSELGFLNPPPLKDSIYEDVLYKVGLKKTDTLVVEKFWIDESGSMIEKHFKPIQGKWHLVYFYYIDN</sequence>
<dbReference type="Proteomes" id="UP000232883">
    <property type="component" value="Chromosome"/>
</dbReference>
<dbReference type="Gene3D" id="3.10.450.410">
    <property type="match status" value="1"/>
</dbReference>
<dbReference type="KEGG" id="spir:CWM47_17895"/>
<evidence type="ECO:0008006" key="4">
    <source>
        <dbReference type="Google" id="ProtNLM"/>
    </source>
</evidence>